<evidence type="ECO:0000256" key="18">
    <source>
        <dbReference type="HAMAP-Rule" id="MF_00110"/>
    </source>
</evidence>
<protein>
    <recommendedName>
        <fullName evidence="8 18">3-dehydroquinate synthase</fullName>
        <shortName evidence="18">DHQS</shortName>
        <ecNumber evidence="7 18">4.2.3.4</ecNumber>
    </recommendedName>
</protein>
<proteinExistence type="inferred from homology"/>
<keyword evidence="10 18" id="KW-0028">Amino-acid biosynthesis</keyword>
<dbReference type="NCBIfam" id="TIGR01357">
    <property type="entry name" value="aroB"/>
    <property type="match status" value="1"/>
</dbReference>
<keyword evidence="13 18" id="KW-0862">Zinc</keyword>
<comment type="pathway">
    <text evidence="5 18">Metabolic intermediate biosynthesis; chorismate biosynthesis; chorismate from D-erythrose 4-phosphate and phosphoenolpyruvate: step 2/7.</text>
</comment>
<feature type="binding site" evidence="18">
    <location>
        <begin position="107"/>
        <end position="111"/>
    </location>
    <ligand>
        <name>NAD(+)</name>
        <dbReference type="ChEBI" id="CHEBI:57540"/>
    </ligand>
</feature>
<evidence type="ECO:0000256" key="14">
    <source>
        <dbReference type="ARBA" id="ARBA00023027"/>
    </source>
</evidence>
<evidence type="ECO:0000256" key="8">
    <source>
        <dbReference type="ARBA" id="ARBA00017684"/>
    </source>
</evidence>
<evidence type="ECO:0000313" key="21">
    <source>
        <dbReference type="EMBL" id="MBC8584712.1"/>
    </source>
</evidence>
<evidence type="ECO:0000259" key="20">
    <source>
        <dbReference type="Pfam" id="PF24621"/>
    </source>
</evidence>
<evidence type="ECO:0000256" key="10">
    <source>
        <dbReference type="ARBA" id="ARBA00022605"/>
    </source>
</evidence>
<comment type="cofactor">
    <cofactor evidence="18">
        <name>Co(2+)</name>
        <dbReference type="ChEBI" id="CHEBI:48828"/>
    </cofactor>
    <cofactor evidence="18">
        <name>Zn(2+)</name>
        <dbReference type="ChEBI" id="CHEBI:29105"/>
    </cofactor>
    <text evidence="18">Binds 1 divalent metal cation per subunit. Can use either Co(2+) or Zn(2+).</text>
</comment>
<evidence type="ECO:0000256" key="5">
    <source>
        <dbReference type="ARBA" id="ARBA00004661"/>
    </source>
</evidence>
<comment type="catalytic activity">
    <reaction evidence="1 18">
        <text>7-phospho-2-dehydro-3-deoxy-D-arabino-heptonate = 3-dehydroquinate + phosphate</text>
        <dbReference type="Rhea" id="RHEA:21968"/>
        <dbReference type="ChEBI" id="CHEBI:32364"/>
        <dbReference type="ChEBI" id="CHEBI:43474"/>
        <dbReference type="ChEBI" id="CHEBI:58394"/>
        <dbReference type="EC" id="4.2.3.4"/>
    </reaction>
</comment>
<keyword evidence="22" id="KW-1185">Reference proteome</keyword>
<dbReference type="CDD" id="cd08195">
    <property type="entry name" value="DHQS"/>
    <property type="match status" value="1"/>
</dbReference>
<feature type="binding site" evidence="18">
    <location>
        <position position="259"/>
    </location>
    <ligand>
        <name>Zn(2+)</name>
        <dbReference type="ChEBI" id="CHEBI:29105"/>
    </ligand>
</feature>
<dbReference type="GO" id="GO:0009423">
    <property type="term" value="P:chorismate biosynthetic process"/>
    <property type="evidence" value="ECO:0007669"/>
    <property type="project" value="UniProtKB-UniRule"/>
</dbReference>
<dbReference type="GO" id="GO:0000166">
    <property type="term" value="F:nucleotide binding"/>
    <property type="evidence" value="ECO:0007669"/>
    <property type="project" value="UniProtKB-KW"/>
</dbReference>
<comment type="function">
    <text evidence="18">Catalyzes the conversion of 3-deoxy-D-arabino-heptulosonate 7-phosphate (DAHP) to dehydroquinate (DHQ).</text>
</comment>
<gene>
    <name evidence="18 21" type="primary">aroB</name>
    <name evidence="21" type="ORF">H8705_03870</name>
</gene>
<evidence type="ECO:0000256" key="16">
    <source>
        <dbReference type="ARBA" id="ARBA00023239"/>
    </source>
</evidence>
<dbReference type="SUPFAM" id="SSF56796">
    <property type="entry name" value="Dehydroquinate synthase-like"/>
    <property type="match status" value="1"/>
</dbReference>
<dbReference type="PANTHER" id="PTHR43622:SF7">
    <property type="entry name" value="3-DEHYDROQUINATE SYNTHASE, CHLOROPLASTIC"/>
    <property type="match status" value="1"/>
</dbReference>
<dbReference type="RefSeq" id="WP_262394533.1">
    <property type="nucleotide sequence ID" value="NZ_JACRTD010000002.1"/>
</dbReference>
<dbReference type="Pfam" id="PF24621">
    <property type="entry name" value="DHQS_C"/>
    <property type="match status" value="1"/>
</dbReference>
<feature type="binding site" evidence="18">
    <location>
        <begin position="171"/>
        <end position="174"/>
    </location>
    <ligand>
        <name>NAD(+)</name>
        <dbReference type="ChEBI" id="CHEBI:57540"/>
    </ligand>
</feature>
<dbReference type="GO" id="GO:0046872">
    <property type="term" value="F:metal ion binding"/>
    <property type="evidence" value="ECO:0007669"/>
    <property type="project" value="UniProtKB-KW"/>
</dbReference>
<evidence type="ECO:0000256" key="3">
    <source>
        <dbReference type="ARBA" id="ARBA00001947"/>
    </source>
</evidence>
<evidence type="ECO:0000256" key="17">
    <source>
        <dbReference type="ARBA" id="ARBA00023285"/>
    </source>
</evidence>
<comment type="similarity">
    <text evidence="6 18">Belongs to the sugar phosphate cyclases superfamily. Dehydroquinate synthase family.</text>
</comment>
<evidence type="ECO:0000256" key="13">
    <source>
        <dbReference type="ARBA" id="ARBA00022833"/>
    </source>
</evidence>
<dbReference type="InterPro" id="IPR030960">
    <property type="entry name" value="DHQS/DOIS_N"/>
</dbReference>
<keyword evidence="16 18" id="KW-0456">Lyase</keyword>
<dbReference type="PANTHER" id="PTHR43622">
    <property type="entry name" value="3-DEHYDROQUINATE SYNTHASE"/>
    <property type="match status" value="1"/>
</dbReference>
<feature type="binding site" evidence="18">
    <location>
        <begin position="131"/>
        <end position="132"/>
    </location>
    <ligand>
        <name>NAD(+)</name>
        <dbReference type="ChEBI" id="CHEBI:57540"/>
    </ligand>
</feature>
<evidence type="ECO:0000256" key="11">
    <source>
        <dbReference type="ARBA" id="ARBA00022723"/>
    </source>
</evidence>
<evidence type="ECO:0000259" key="19">
    <source>
        <dbReference type="Pfam" id="PF01761"/>
    </source>
</evidence>
<evidence type="ECO:0000256" key="12">
    <source>
        <dbReference type="ARBA" id="ARBA00022741"/>
    </source>
</evidence>
<dbReference type="PIRSF" id="PIRSF001455">
    <property type="entry name" value="DHQ_synth"/>
    <property type="match status" value="1"/>
</dbReference>
<evidence type="ECO:0000256" key="7">
    <source>
        <dbReference type="ARBA" id="ARBA00013031"/>
    </source>
</evidence>
<keyword evidence="12 18" id="KW-0547">Nucleotide-binding</keyword>
<evidence type="ECO:0000256" key="2">
    <source>
        <dbReference type="ARBA" id="ARBA00001911"/>
    </source>
</evidence>
<feature type="binding site" evidence="18">
    <location>
        <position position="186"/>
    </location>
    <ligand>
        <name>Zn(2+)</name>
        <dbReference type="ChEBI" id="CHEBI:29105"/>
    </ligand>
</feature>
<evidence type="ECO:0000256" key="4">
    <source>
        <dbReference type="ARBA" id="ARBA00004496"/>
    </source>
</evidence>
<dbReference type="InterPro" id="IPR056179">
    <property type="entry name" value="DHQS_C"/>
</dbReference>
<evidence type="ECO:0000256" key="1">
    <source>
        <dbReference type="ARBA" id="ARBA00001393"/>
    </source>
</evidence>
<dbReference type="Proteomes" id="UP000623678">
    <property type="component" value="Unassembled WGS sequence"/>
</dbReference>
<feature type="domain" description="3-dehydroquinate synthase N-terminal" evidence="19">
    <location>
        <begin position="69"/>
        <end position="180"/>
    </location>
</feature>
<accession>A0A926IC14</accession>
<comment type="cofactor">
    <cofactor evidence="3">
        <name>Zn(2+)</name>
        <dbReference type="ChEBI" id="CHEBI:29105"/>
    </cofactor>
</comment>
<organism evidence="21 22">
    <name type="scientific">Youxingia wuxianensis</name>
    <dbReference type="NCBI Taxonomy" id="2763678"/>
    <lineage>
        <taxon>Bacteria</taxon>
        <taxon>Bacillati</taxon>
        <taxon>Bacillota</taxon>
        <taxon>Clostridia</taxon>
        <taxon>Eubacteriales</taxon>
        <taxon>Oscillospiraceae</taxon>
        <taxon>Youxingia</taxon>
    </lineage>
</organism>
<feature type="binding site" evidence="18">
    <location>
        <position position="144"/>
    </location>
    <ligand>
        <name>NAD(+)</name>
        <dbReference type="ChEBI" id="CHEBI:57540"/>
    </ligand>
</feature>
<evidence type="ECO:0000313" key="22">
    <source>
        <dbReference type="Proteomes" id="UP000623678"/>
    </source>
</evidence>
<dbReference type="GO" id="GO:0003856">
    <property type="term" value="F:3-dehydroquinate synthase activity"/>
    <property type="evidence" value="ECO:0007669"/>
    <property type="project" value="UniProtKB-UniRule"/>
</dbReference>
<name>A0A926IC14_9FIRM</name>
<dbReference type="HAMAP" id="MF_00110">
    <property type="entry name" value="DHQ_synthase"/>
    <property type="match status" value="1"/>
</dbReference>
<dbReference type="Gene3D" id="3.40.50.1970">
    <property type="match status" value="1"/>
</dbReference>
<dbReference type="GO" id="GO:0009073">
    <property type="term" value="P:aromatic amino acid family biosynthetic process"/>
    <property type="evidence" value="ECO:0007669"/>
    <property type="project" value="UniProtKB-KW"/>
</dbReference>
<comment type="caution">
    <text evidence="18">Lacks conserved residue(s) required for the propagation of feature annotation.</text>
</comment>
<keyword evidence="9 18" id="KW-0963">Cytoplasm</keyword>
<dbReference type="EC" id="4.2.3.4" evidence="7 18"/>
<dbReference type="Pfam" id="PF01761">
    <property type="entry name" value="DHQ_synthase"/>
    <property type="match status" value="1"/>
</dbReference>
<sequence>MKTIEINTGRPYMIKVEEGLLDHLPQLIYEVYAKRKPSFAIITDDTVDMLYSAKVMCALRDGGYQVCKFVFPHGEASKNLSVVHDVYSFLCEHQITRTDVIIALGGGVVGDLAGFAAATYLRGIDFIQIPTTFLAMIDSSVGGKTGVDIPQGKNLIGAFWQPVLVVCDPLTLTTLPAETYADGIAEAVKYGAILDEKLFGILENNRLEQYQDHVICRCIELKKQVVEQDERDQGQRQCLNFGHTFGHAIEKYSNFSLSHGKGVAIGMVMMAKACENAGITPAGTSVRLIRCLNNYHLPCTYPIPLDILCENCMGDKKRAGSKITLCVLKRIGEYALYPIEAENLSSFAGGGLYE</sequence>
<evidence type="ECO:0000256" key="9">
    <source>
        <dbReference type="ARBA" id="ARBA00022490"/>
    </source>
</evidence>
<comment type="cofactor">
    <cofactor evidence="2 18">
        <name>NAD(+)</name>
        <dbReference type="ChEBI" id="CHEBI:57540"/>
    </cofactor>
</comment>
<feature type="binding site" evidence="18">
    <location>
        <position position="243"/>
    </location>
    <ligand>
        <name>Zn(2+)</name>
        <dbReference type="ChEBI" id="CHEBI:29105"/>
    </ligand>
</feature>
<keyword evidence="14 18" id="KW-0520">NAD</keyword>
<dbReference type="AlphaFoldDB" id="A0A926IC14"/>
<dbReference type="GO" id="GO:0005737">
    <property type="term" value="C:cytoplasm"/>
    <property type="evidence" value="ECO:0007669"/>
    <property type="project" value="UniProtKB-SubCell"/>
</dbReference>
<feature type="domain" description="3-dehydroquinate synthase C-terminal" evidence="20">
    <location>
        <begin position="183"/>
        <end position="317"/>
    </location>
</feature>
<dbReference type="FunFam" id="3.40.50.1970:FF:000007">
    <property type="entry name" value="Pentafunctional AROM polypeptide"/>
    <property type="match status" value="1"/>
</dbReference>
<evidence type="ECO:0000256" key="6">
    <source>
        <dbReference type="ARBA" id="ARBA00005412"/>
    </source>
</evidence>
<dbReference type="Gene3D" id="1.20.1090.10">
    <property type="entry name" value="Dehydroquinate synthase-like - alpha domain"/>
    <property type="match status" value="1"/>
</dbReference>
<comment type="caution">
    <text evidence="21">The sequence shown here is derived from an EMBL/GenBank/DDBJ whole genome shotgun (WGS) entry which is preliminary data.</text>
</comment>
<dbReference type="InterPro" id="IPR016037">
    <property type="entry name" value="DHQ_synth_AroB"/>
</dbReference>
<dbReference type="GO" id="GO:0008652">
    <property type="term" value="P:amino acid biosynthetic process"/>
    <property type="evidence" value="ECO:0007669"/>
    <property type="project" value="UniProtKB-KW"/>
</dbReference>
<reference evidence="21" key="1">
    <citation type="submission" date="2020-08" db="EMBL/GenBank/DDBJ databases">
        <title>Genome public.</title>
        <authorList>
            <person name="Liu C."/>
            <person name="Sun Q."/>
        </authorList>
    </citation>
    <scope>NUCLEOTIDE SEQUENCE</scope>
    <source>
        <strain evidence="21">NSJ-64</strain>
    </source>
</reference>
<keyword evidence="17 18" id="KW-0170">Cobalt</keyword>
<comment type="subcellular location">
    <subcellularLocation>
        <location evidence="4 18">Cytoplasm</location>
    </subcellularLocation>
</comment>
<dbReference type="InterPro" id="IPR050071">
    <property type="entry name" value="Dehydroquinate_synthase"/>
</dbReference>
<keyword evidence="15 18" id="KW-0057">Aromatic amino acid biosynthesis</keyword>
<dbReference type="InterPro" id="IPR030963">
    <property type="entry name" value="DHQ_synth_fam"/>
</dbReference>
<evidence type="ECO:0000256" key="15">
    <source>
        <dbReference type="ARBA" id="ARBA00023141"/>
    </source>
</evidence>
<feature type="binding site" evidence="18">
    <location>
        <position position="153"/>
    </location>
    <ligand>
        <name>NAD(+)</name>
        <dbReference type="ChEBI" id="CHEBI:57540"/>
    </ligand>
</feature>
<keyword evidence="11 18" id="KW-0479">Metal-binding</keyword>
<dbReference type="EMBL" id="JACRTD010000002">
    <property type="protein sequence ID" value="MBC8584712.1"/>
    <property type="molecule type" value="Genomic_DNA"/>
</dbReference>